<comment type="caution">
    <text evidence="8">The sequence shown here is derived from an EMBL/GenBank/DDBJ whole genome shotgun (WGS) entry which is preliminary data.</text>
</comment>
<accession>A0A7V8T0B2</accession>
<keyword evidence="4 7" id="KW-0812">Transmembrane</keyword>
<evidence type="ECO:0000256" key="7">
    <source>
        <dbReference type="SAM" id="Phobius"/>
    </source>
</evidence>
<dbReference type="InterPro" id="IPR036259">
    <property type="entry name" value="MFS_trans_sf"/>
</dbReference>
<proteinExistence type="predicted"/>
<organism evidence="8 9">
    <name type="scientific">Candidatus Acidiferrum panamense</name>
    <dbReference type="NCBI Taxonomy" id="2741543"/>
    <lineage>
        <taxon>Bacteria</taxon>
        <taxon>Pseudomonadati</taxon>
        <taxon>Acidobacteriota</taxon>
        <taxon>Terriglobia</taxon>
        <taxon>Candidatus Acidiferrales</taxon>
        <taxon>Candidatus Acidiferrum</taxon>
    </lineage>
</organism>
<keyword evidence="9" id="KW-1185">Reference proteome</keyword>
<evidence type="ECO:0000256" key="3">
    <source>
        <dbReference type="ARBA" id="ARBA00022475"/>
    </source>
</evidence>
<evidence type="ECO:0000313" key="8">
    <source>
        <dbReference type="EMBL" id="MBA0089370.1"/>
    </source>
</evidence>
<dbReference type="Proteomes" id="UP000567293">
    <property type="component" value="Unassembled WGS sequence"/>
</dbReference>
<comment type="subcellular location">
    <subcellularLocation>
        <location evidence="1">Cell membrane</location>
        <topology evidence="1">Multi-pass membrane protein</topology>
    </subcellularLocation>
</comment>
<keyword evidence="2" id="KW-0813">Transport</keyword>
<evidence type="ECO:0000256" key="6">
    <source>
        <dbReference type="ARBA" id="ARBA00023136"/>
    </source>
</evidence>
<evidence type="ECO:0000256" key="4">
    <source>
        <dbReference type="ARBA" id="ARBA00022692"/>
    </source>
</evidence>
<sequence length="124" mass="13563">SRMLWCVAGFGLATIFFGISRNLFVSLFALFLVGASDMVSVMVRQLFIQLGTPDEMRGRVNAVDSVFVGASNELGQFESGLTAHWFGTVPAVVLGGVGAILVTVLWAWWFPELRKAQHAEHFAD</sequence>
<gene>
    <name evidence="8" type="ORF">HRJ53_30640</name>
</gene>
<feature type="non-terminal residue" evidence="8">
    <location>
        <position position="1"/>
    </location>
</feature>
<keyword evidence="6 7" id="KW-0472">Membrane</keyword>
<evidence type="ECO:0000256" key="2">
    <source>
        <dbReference type="ARBA" id="ARBA00022448"/>
    </source>
</evidence>
<evidence type="ECO:0000256" key="5">
    <source>
        <dbReference type="ARBA" id="ARBA00022989"/>
    </source>
</evidence>
<dbReference type="EMBL" id="JACDQQ010002958">
    <property type="protein sequence ID" value="MBA0089370.1"/>
    <property type="molecule type" value="Genomic_DNA"/>
</dbReference>
<name>A0A7V8T0B2_9BACT</name>
<protein>
    <submittedName>
        <fullName evidence="8">MFS transporter</fullName>
    </submittedName>
</protein>
<dbReference type="PANTHER" id="PTHR23513:SF9">
    <property type="entry name" value="ENTEROBACTIN EXPORTER ENTS"/>
    <property type="match status" value="1"/>
</dbReference>
<dbReference type="AlphaFoldDB" id="A0A7V8T0B2"/>
<dbReference type="GO" id="GO:0005886">
    <property type="term" value="C:plasma membrane"/>
    <property type="evidence" value="ECO:0007669"/>
    <property type="project" value="UniProtKB-SubCell"/>
</dbReference>
<dbReference type="SUPFAM" id="SSF103473">
    <property type="entry name" value="MFS general substrate transporter"/>
    <property type="match status" value="1"/>
</dbReference>
<evidence type="ECO:0000313" key="9">
    <source>
        <dbReference type="Proteomes" id="UP000567293"/>
    </source>
</evidence>
<dbReference type="Gene3D" id="1.20.1250.20">
    <property type="entry name" value="MFS general substrate transporter like domains"/>
    <property type="match status" value="1"/>
</dbReference>
<dbReference type="PANTHER" id="PTHR23513">
    <property type="entry name" value="INTEGRAL MEMBRANE EFFLUX PROTEIN-RELATED"/>
    <property type="match status" value="1"/>
</dbReference>
<evidence type="ECO:0000256" key="1">
    <source>
        <dbReference type="ARBA" id="ARBA00004651"/>
    </source>
</evidence>
<keyword evidence="5 7" id="KW-1133">Transmembrane helix</keyword>
<feature type="transmembrane region" description="Helical" evidence="7">
    <location>
        <begin position="85"/>
        <end position="109"/>
    </location>
</feature>
<reference evidence="8" key="1">
    <citation type="submission" date="2020-06" db="EMBL/GenBank/DDBJ databases">
        <title>Legume-microbial interactions unlock mineral nutrients during tropical forest succession.</title>
        <authorList>
            <person name="Epihov D.Z."/>
        </authorList>
    </citation>
    <scope>NUCLEOTIDE SEQUENCE [LARGE SCALE GENOMIC DNA]</scope>
    <source>
        <strain evidence="8">Pan2503</strain>
    </source>
</reference>
<keyword evidence="3" id="KW-1003">Cell membrane</keyword>